<keyword evidence="13 18" id="KW-0472">Membrane</keyword>
<evidence type="ECO:0000256" key="4">
    <source>
        <dbReference type="ARBA" id="ARBA00022645"/>
    </source>
</evidence>
<comment type="caution">
    <text evidence="21">The sequence shown here is derived from an EMBL/GenBank/DDBJ whole genome shotgun (WGS) entry which is preliminary data.</text>
</comment>
<evidence type="ECO:0000256" key="6">
    <source>
        <dbReference type="ARBA" id="ARBA00022676"/>
    </source>
</evidence>
<comment type="catalytic activity">
    <reaction evidence="17">
        <text>[GlcNAc-(1-&gt;4)-Mur2Ac(oyl-L-Ala-gamma-D-Glu-L-Lys-D-Ala-D-Ala)](n)-di-trans,octa-cis-undecaprenyl diphosphate + beta-D-GlcNAc-(1-&gt;4)-Mur2Ac(oyl-L-Ala-gamma-D-Glu-L-Lys-D-Ala-D-Ala)-di-trans,octa-cis-undecaprenyl diphosphate = [GlcNAc-(1-&gt;4)-Mur2Ac(oyl-L-Ala-gamma-D-Glu-L-Lys-D-Ala-D-Ala)](n+1)-di-trans,octa-cis-undecaprenyl diphosphate + di-trans,octa-cis-undecaprenyl diphosphate + H(+)</text>
        <dbReference type="Rhea" id="RHEA:23708"/>
        <dbReference type="Rhea" id="RHEA-COMP:9602"/>
        <dbReference type="Rhea" id="RHEA-COMP:9603"/>
        <dbReference type="ChEBI" id="CHEBI:15378"/>
        <dbReference type="ChEBI" id="CHEBI:58405"/>
        <dbReference type="ChEBI" id="CHEBI:60033"/>
        <dbReference type="ChEBI" id="CHEBI:78435"/>
        <dbReference type="EC" id="2.4.99.28"/>
    </reaction>
</comment>
<sequence length="685" mass="75284">MREYSRNKKANPVWLFIKNFNHRFQVIRWLILVFLTVILITSSYYTIKVKTSNIANLKASLATTTQIYDASGQKAGNLYSQKGTFVELDKISPYMQNAVISTEDRTFYTNPGFSIKGMARAFISLLIHHGNIAGGGSTLTQQLAKNAILTQQQTFSRKLEELFFAIEINHVYSKKDILTMYLNNAYFGNGVWGVQDASHKYFGKDASDLTVGEAATLAGMLRNPSYYNPIDHMSNALSRRNVVLSLMVQNKKLSATSAKTAQSEGLSLKDNYIQDDGYKYPYFFDAVVDEAISKYGLTEEDVMNKGLKIYTTLNTDYQSAMQDSFDSSANFPSSASDGTKVQGASVAIDPKTEAVKAIVGGRGDHVFRGYNRATQMRRQPGSSIKPLAVYTPALQSGYHYDSELSDKLQTFGANKYEPHNVDNQYSTSIPMYQAIAQSKNVAAVWLLDKIGVSKGVQAMQNFGIKVAKKDQNLALALGGLSTGVSPLQMARAYSAFANKGNLPNNAYFITKIEDASGNVIAQNSNIGNHRIMSQSVAKEMTSMLLGVFTSGTAQSAQPAGYEVAGKTGSTEVSWAYGTKDQWIVGYTPDVVVATWVGFDKTDQNHYMQGISETGITRLYKAEMEGILPYTKGTAFSEKPAQSMANATGSNSDWLSQAGQNLQNGLNQAGKNIQEWYNNIKGLFGR</sequence>
<dbReference type="Pfam" id="PF00905">
    <property type="entry name" value="Transpeptidase"/>
    <property type="match status" value="1"/>
</dbReference>
<evidence type="ECO:0000313" key="21">
    <source>
        <dbReference type="EMBL" id="MCZ3845220.1"/>
    </source>
</evidence>
<dbReference type="SUPFAM" id="SSF56601">
    <property type="entry name" value="beta-lactamase/transpeptidase-like"/>
    <property type="match status" value="1"/>
</dbReference>
<evidence type="ECO:0000256" key="11">
    <source>
        <dbReference type="ARBA" id="ARBA00022984"/>
    </source>
</evidence>
<evidence type="ECO:0000256" key="5">
    <source>
        <dbReference type="ARBA" id="ARBA00022670"/>
    </source>
</evidence>
<keyword evidence="6" id="KW-0328">Glycosyltransferase</keyword>
<dbReference type="AlphaFoldDB" id="A0AAP3GYE7"/>
<keyword evidence="9" id="KW-0378">Hydrolase</keyword>
<name>A0AAP3GYE7_9LACO</name>
<protein>
    <submittedName>
        <fullName evidence="21">PBP1A family penicillin-binding protein</fullName>
    </submittedName>
</protein>
<feature type="domain" description="Glycosyl transferase family 51" evidence="20">
    <location>
        <begin position="76"/>
        <end position="247"/>
    </location>
</feature>
<dbReference type="Gene3D" id="1.10.3810.10">
    <property type="entry name" value="Biosynthetic peptidoglycan transglycosylase-like"/>
    <property type="match status" value="1"/>
</dbReference>
<evidence type="ECO:0000256" key="7">
    <source>
        <dbReference type="ARBA" id="ARBA00022679"/>
    </source>
</evidence>
<dbReference type="GO" id="GO:0009002">
    <property type="term" value="F:serine-type D-Ala-D-Ala carboxypeptidase activity"/>
    <property type="evidence" value="ECO:0007669"/>
    <property type="project" value="UniProtKB-EC"/>
</dbReference>
<dbReference type="InterPro" id="IPR012338">
    <property type="entry name" value="Beta-lactam/transpept-like"/>
</dbReference>
<evidence type="ECO:0000256" key="16">
    <source>
        <dbReference type="ARBA" id="ARBA00034000"/>
    </source>
</evidence>
<keyword evidence="14" id="KW-0511">Multifunctional enzyme</keyword>
<keyword evidence="8 18" id="KW-0812">Transmembrane</keyword>
<dbReference type="SUPFAM" id="SSF53955">
    <property type="entry name" value="Lysozyme-like"/>
    <property type="match status" value="1"/>
</dbReference>
<keyword evidence="4" id="KW-0121">Carboxypeptidase</keyword>
<dbReference type="RefSeq" id="WP_006586425.1">
    <property type="nucleotide sequence ID" value="NZ_JAKHFC010000021.1"/>
</dbReference>
<keyword evidence="11" id="KW-0573">Peptidoglycan synthesis</keyword>
<evidence type="ECO:0000256" key="14">
    <source>
        <dbReference type="ARBA" id="ARBA00023268"/>
    </source>
</evidence>
<evidence type="ECO:0000256" key="2">
    <source>
        <dbReference type="ARBA" id="ARBA00007739"/>
    </source>
</evidence>
<evidence type="ECO:0000256" key="8">
    <source>
        <dbReference type="ARBA" id="ARBA00022692"/>
    </source>
</evidence>
<dbReference type="InterPro" id="IPR023346">
    <property type="entry name" value="Lysozyme-like_dom_sf"/>
</dbReference>
<keyword evidence="3" id="KW-1003">Cell membrane</keyword>
<feature type="transmembrane region" description="Helical" evidence="18">
    <location>
        <begin position="26"/>
        <end position="47"/>
    </location>
</feature>
<keyword evidence="15" id="KW-0961">Cell wall biogenesis/degradation</keyword>
<dbReference type="GO" id="GO:0071555">
    <property type="term" value="P:cell wall organization"/>
    <property type="evidence" value="ECO:0007669"/>
    <property type="project" value="UniProtKB-KW"/>
</dbReference>
<comment type="similarity">
    <text evidence="1">In the C-terminal section; belongs to the transpeptidase family.</text>
</comment>
<gene>
    <name evidence="21" type="ORF">L2422_06890</name>
</gene>
<dbReference type="GO" id="GO:0008360">
    <property type="term" value="P:regulation of cell shape"/>
    <property type="evidence" value="ECO:0007669"/>
    <property type="project" value="UniProtKB-KW"/>
</dbReference>
<dbReference type="Gene3D" id="3.40.710.10">
    <property type="entry name" value="DD-peptidase/beta-lactamase superfamily"/>
    <property type="match status" value="1"/>
</dbReference>
<dbReference type="InterPro" id="IPR001460">
    <property type="entry name" value="PCN-bd_Tpept"/>
</dbReference>
<evidence type="ECO:0000259" key="19">
    <source>
        <dbReference type="Pfam" id="PF00905"/>
    </source>
</evidence>
<evidence type="ECO:0000256" key="17">
    <source>
        <dbReference type="ARBA" id="ARBA00049902"/>
    </source>
</evidence>
<dbReference type="FunFam" id="1.10.3810.10:FF:000001">
    <property type="entry name" value="Penicillin-binding protein 1A"/>
    <property type="match status" value="1"/>
</dbReference>
<comment type="catalytic activity">
    <reaction evidence="16">
        <text>Preferential cleavage: (Ac)2-L-Lys-D-Ala-|-D-Ala. Also transpeptidation of peptidyl-alanyl moieties that are N-acyl substituents of D-alanine.</text>
        <dbReference type="EC" id="3.4.16.4"/>
    </reaction>
</comment>
<evidence type="ECO:0000256" key="1">
    <source>
        <dbReference type="ARBA" id="ARBA00007090"/>
    </source>
</evidence>
<feature type="domain" description="Penicillin-binding protein transpeptidase" evidence="19">
    <location>
        <begin position="343"/>
        <end position="608"/>
    </location>
</feature>
<dbReference type="GO" id="GO:0030288">
    <property type="term" value="C:outer membrane-bounded periplasmic space"/>
    <property type="evidence" value="ECO:0007669"/>
    <property type="project" value="TreeGrafter"/>
</dbReference>
<keyword evidence="12 18" id="KW-1133">Transmembrane helix</keyword>
<evidence type="ECO:0000256" key="10">
    <source>
        <dbReference type="ARBA" id="ARBA00022960"/>
    </source>
</evidence>
<keyword evidence="5" id="KW-0645">Protease</keyword>
<evidence type="ECO:0000256" key="12">
    <source>
        <dbReference type="ARBA" id="ARBA00022989"/>
    </source>
</evidence>
<evidence type="ECO:0000256" key="9">
    <source>
        <dbReference type="ARBA" id="ARBA00022801"/>
    </source>
</evidence>
<dbReference type="GO" id="GO:0006508">
    <property type="term" value="P:proteolysis"/>
    <property type="evidence" value="ECO:0007669"/>
    <property type="project" value="UniProtKB-KW"/>
</dbReference>
<dbReference type="GO" id="GO:0008658">
    <property type="term" value="F:penicillin binding"/>
    <property type="evidence" value="ECO:0007669"/>
    <property type="project" value="InterPro"/>
</dbReference>
<comment type="similarity">
    <text evidence="2">In the N-terminal section; belongs to the glycosyltransferase 51 family.</text>
</comment>
<accession>A0AAP3GYE7</accession>
<dbReference type="GO" id="GO:0009252">
    <property type="term" value="P:peptidoglycan biosynthetic process"/>
    <property type="evidence" value="ECO:0007669"/>
    <property type="project" value="UniProtKB-KW"/>
</dbReference>
<organism evidence="21 22">
    <name type="scientific">Lactobacillus mulieris</name>
    <dbReference type="NCBI Taxonomy" id="2508708"/>
    <lineage>
        <taxon>Bacteria</taxon>
        <taxon>Bacillati</taxon>
        <taxon>Bacillota</taxon>
        <taxon>Bacilli</taxon>
        <taxon>Lactobacillales</taxon>
        <taxon>Lactobacillaceae</taxon>
        <taxon>Lactobacillus</taxon>
    </lineage>
</organism>
<dbReference type="PANTHER" id="PTHR32282:SF32">
    <property type="entry name" value="PENICILLIN-BINDING PROTEIN 2A"/>
    <property type="match status" value="1"/>
</dbReference>
<keyword evidence="10" id="KW-0133">Cell shape</keyword>
<dbReference type="InterPro" id="IPR001264">
    <property type="entry name" value="Glyco_trans_51"/>
</dbReference>
<dbReference type="NCBIfam" id="TIGR02074">
    <property type="entry name" value="PBP_1a_fam"/>
    <property type="match status" value="1"/>
</dbReference>
<proteinExistence type="inferred from homology"/>
<dbReference type="Proteomes" id="UP001213015">
    <property type="component" value="Unassembled WGS sequence"/>
</dbReference>
<evidence type="ECO:0000256" key="13">
    <source>
        <dbReference type="ARBA" id="ARBA00023136"/>
    </source>
</evidence>
<dbReference type="GO" id="GO:0008955">
    <property type="term" value="F:peptidoglycan glycosyltransferase activity"/>
    <property type="evidence" value="ECO:0007669"/>
    <property type="project" value="UniProtKB-EC"/>
</dbReference>
<evidence type="ECO:0000256" key="3">
    <source>
        <dbReference type="ARBA" id="ARBA00022475"/>
    </source>
</evidence>
<keyword evidence="7" id="KW-0808">Transferase</keyword>
<evidence type="ECO:0000256" key="18">
    <source>
        <dbReference type="SAM" id="Phobius"/>
    </source>
</evidence>
<dbReference type="InterPro" id="IPR036950">
    <property type="entry name" value="PBP_transglycosylase"/>
</dbReference>
<dbReference type="PANTHER" id="PTHR32282">
    <property type="entry name" value="BINDING PROTEIN TRANSPEPTIDASE, PUTATIVE-RELATED"/>
    <property type="match status" value="1"/>
</dbReference>
<reference evidence="21" key="1">
    <citation type="submission" date="2022-01" db="EMBL/GenBank/DDBJ databases">
        <title>VMRC isolate genome collection.</title>
        <authorList>
            <person name="France M."/>
            <person name="Rutt L."/>
            <person name="Humphrys M."/>
            <person name="Ravel J."/>
        </authorList>
    </citation>
    <scope>NUCLEOTIDE SEQUENCE</scope>
    <source>
        <strain evidence="21">C0127B5</strain>
    </source>
</reference>
<dbReference type="InterPro" id="IPR050396">
    <property type="entry name" value="Glycosyltr_51/Transpeptidase"/>
</dbReference>
<dbReference type="EMBL" id="JAKHLF010000012">
    <property type="protein sequence ID" value="MCZ3845220.1"/>
    <property type="molecule type" value="Genomic_DNA"/>
</dbReference>
<evidence type="ECO:0000256" key="15">
    <source>
        <dbReference type="ARBA" id="ARBA00023316"/>
    </source>
</evidence>
<evidence type="ECO:0000313" key="22">
    <source>
        <dbReference type="Proteomes" id="UP001213015"/>
    </source>
</evidence>
<dbReference type="Pfam" id="PF00912">
    <property type="entry name" value="Transgly"/>
    <property type="match status" value="1"/>
</dbReference>
<dbReference type="Gene3D" id="6.20.370.110">
    <property type="match status" value="1"/>
</dbReference>
<evidence type="ECO:0000259" key="20">
    <source>
        <dbReference type="Pfam" id="PF00912"/>
    </source>
</evidence>